<keyword evidence="3 7" id="KW-0687">Ribonucleoprotein</keyword>
<evidence type="ECO:0000313" key="10">
    <source>
        <dbReference type="Proteomes" id="UP000265515"/>
    </source>
</evidence>
<name>A0A388LVY2_CHABU</name>
<evidence type="ECO:0000256" key="2">
    <source>
        <dbReference type="ARBA" id="ARBA00022980"/>
    </source>
</evidence>
<reference evidence="9 10" key="1">
    <citation type="journal article" date="2018" name="Cell">
        <title>The Chara Genome: Secondary Complexity and Implications for Plant Terrestrialization.</title>
        <authorList>
            <person name="Nishiyama T."/>
            <person name="Sakayama H."/>
            <person name="Vries J.D."/>
            <person name="Buschmann H."/>
            <person name="Saint-Marcoux D."/>
            <person name="Ullrich K.K."/>
            <person name="Haas F.B."/>
            <person name="Vanderstraeten L."/>
            <person name="Becker D."/>
            <person name="Lang D."/>
            <person name="Vosolsobe S."/>
            <person name="Rombauts S."/>
            <person name="Wilhelmsson P.K.I."/>
            <person name="Janitza P."/>
            <person name="Kern R."/>
            <person name="Heyl A."/>
            <person name="Rumpler F."/>
            <person name="Villalobos L.I.A.C."/>
            <person name="Clay J.M."/>
            <person name="Skokan R."/>
            <person name="Toyoda A."/>
            <person name="Suzuki Y."/>
            <person name="Kagoshima H."/>
            <person name="Schijlen E."/>
            <person name="Tajeshwar N."/>
            <person name="Catarino B."/>
            <person name="Hetherington A.J."/>
            <person name="Saltykova A."/>
            <person name="Bonnot C."/>
            <person name="Breuninger H."/>
            <person name="Symeonidi A."/>
            <person name="Radhakrishnan G.V."/>
            <person name="Van Nieuwerburgh F."/>
            <person name="Deforce D."/>
            <person name="Chang C."/>
            <person name="Karol K.G."/>
            <person name="Hedrich R."/>
            <person name="Ulvskov P."/>
            <person name="Glockner G."/>
            <person name="Delwiche C.F."/>
            <person name="Petrasek J."/>
            <person name="Van de Peer Y."/>
            <person name="Friml J."/>
            <person name="Beilby M."/>
            <person name="Dolan L."/>
            <person name="Kohara Y."/>
            <person name="Sugano S."/>
            <person name="Fujiyama A."/>
            <person name="Delaux P.-M."/>
            <person name="Quint M."/>
            <person name="TheiBen G."/>
            <person name="Hagemann M."/>
            <person name="Harholt J."/>
            <person name="Dunand C."/>
            <person name="Zachgo S."/>
            <person name="Langdale J."/>
            <person name="Maumus F."/>
            <person name="Straeten D.V.D."/>
            <person name="Gould S.B."/>
            <person name="Rensing S.A."/>
        </authorList>
    </citation>
    <scope>NUCLEOTIDE SEQUENCE [LARGE SCALE GENOMIC DNA]</scope>
    <source>
        <strain evidence="9 10">S276</strain>
    </source>
</reference>
<proteinExistence type="inferred from homology"/>
<evidence type="ECO:0000256" key="4">
    <source>
        <dbReference type="ARBA" id="ARBA00072708"/>
    </source>
</evidence>
<accession>A0A388LVY2</accession>
<feature type="compositionally biased region" description="Polar residues" evidence="8">
    <location>
        <begin position="162"/>
        <end position="181"/>
    </location>
</feature>
<protein>
    <recommendedName>
        <fullName evidence="4">Large ribosomal subunit protein bL17c</fullName>
    </recommendedName>
    <alternativeName>
        <fullName evidence="5">50S ribosomal protein L17, chloroplastic</fullName>
    </alternativeName>
    <alternativeName>
        <fullName evidence="6">CL17</fullName>
    </alternativeName>
</protein>
<dbReference type="EMBL" id="BFEA01000561">
    <property type="protein sequence ID" value="GBG86372.1"/>
    <property type="molecule type" value="Genomic_DNA"/>
</dbReference>
<evidence type="ECO:0000256" key="5">
    <source>
        <dbReference type="ARBA" id="ARBA00077677"/>
    </source>
</evidence>
<dbReference type="Gramene" id="GBG86372">
    <property type="protein sequence ID" value="GBG86372"/>
    <property type="gene ID" value="CBR_g41367"/>
</dbReference>
<dbReference type="PANTHER" id="PTHR14413:SF16">
    <property type="entry name" value="LARGE RIBOSOMAL SUBUNIT PROTEIN BL17M"/>
    <property type="match status" value="1"/>
</dbReference>
<dbReference type="FunFam" id="3.90.1030.10:FF:000001">
    <property type="entry name" value="50S ribosomal protein L17"/>
    <property type="match status" value="1"/>
</dbReference>
<dbReference type="AlphaFoldDB" id="A0A388LVY2"/>
<gene>
    <name evidence="9" type="ORF">CBR_g41367</name>
</gene>
<dbReference type="InterPro" id="IPR036373">
    <property type="entry name" value="Ribosomal_bL17_sf"/>
</dbReference>
<dbReference type="PANTHER" id="PTHR14413">
    <property type="entry name" value="RIBOSOMAL PROTEIN L17"/>
    <property type="match status" value="1"/>
</dbReference>
<evidence type="ECO:0000256" key="6">
    <source>
        <dbReference type="ARBA" id="ARBA00082728"/>
    </source>
</evidence>
<evidence type="ECO:0000313" key="9">
    <source>
        <dbReference type="EMBL" id="GBG86372.1"/>
    </source>
</evidence>
<comment type="caution">
    <text evidence="9">The sequence shown here is derived from an EMBL/GenBank/DDBJ whole genome shotgun (WGS) entry which is preliminary data.</text>
</comment>
<dbReference type="GO" id="GO:0006412">
    <property type="term" value="P:translation"/>
    <property type="evidence" value="ECO:0007669"/>
    <property type="project" value="InterPro"/>
</dbReference>
<dbReference type="HAMAP" id="MF_01368">
    <property type="entry name" value="Ribosomal_bL17"/>
    <property type="match status" value="1"/>
</dbReference>
<dbReference type="Proteomes" id="UP000265515">
    <property type="component" value="Unassembled WGS sequence"/>
</dbReference>
<dbReference type="OrthoDB" id="275000at2759"/>
<comment type="similarity">
    <text evidence="1 7">Belongs to the bacterial ribosomal protein bL17 family.</text>
</comment>
<evidence type="ECO:0000256" key="1">
    <source>
        <dbReference type="ARBA" id="ARBA00008777"/>
    </source>
</evidence>
<evidence type="ECO:0000256" key="8">
    <source>
        <dbReference type="SAM" id="MobiDB-lite"/>
    </source>
</evidence>
<evidence type="ECO:0000256" key="7">
    <source>
        <dbReference type="RuleBase" id="RU000660"/>
    </source>
</evidence>
<sequence>MVNHRVAFRKLGRTSSHRWSMLRTMVSQLIQHERIETTLPKAKELRRVADNVVQLGKEGTLAARRRAAAVVRTDEVLHKVFSELADRYRERAGGYTRVLATRIRQGDAATMAYIELIDRPNELRECRPPKTPPPERRPMAPWARSYLGRWWAPYQERKGNQVHDNATPANSSSLEDGSAQDTALPCK</sequence>
<organism evidence="9 10">
    <name type="scientific">Chara braunii</name>
    <name type="common">Braun's stonewort</name>
    <dbReference type="NCBI Taxonomy" id="69332"/>
    <lineage>
        <taxon>Eukaryota</taxon>
        <taxon>Viridiplantae</taxon>
        <taxon>Streptophyta</taxon>
        <taxon>Charophyceae</taxon>
        <taxon>Charales</taxon>
        <taxon>Characeae</taxon>
        <taxon>Chara</taxon>
    </lineage>
</organism>
<dbReference type="OMA" id="EHKRINT"/>
<dbReference type="NCBIfam" id="TIGR00059">
    <property type="entry name" value="L17"/>
    <property type="match status" value="1"/>
</dbReference>
<dbReference type="InterPro" id="IPR000456">
    <property type="entry name" value="Ribosomal_bL17"/>
</dbReference>
<feature type="region of interest" description="Disordered" evidence="8">
    <location>
        <begin position="159"/>
        <end position="187"/>
    </location>
</feature>
<dbReference type="GO" id="GO:0022625">
    <property type="term" value="C:cytosolic large ribosomal subunit"/>
    <property type="evidence" value="ECO:0007669"/>
    <property type="project" value="TreeGrafter"/>
</dbReference>
<evidence type="ECO:0000256" key="3">
    <source>
        <dbReference type="ARBA" id="ARBA00023274"/>
    </source>
</evidence>
<keyword evidence="10" id="KW-1185">Reference proteome</keyword>
<dbReference type="SUPFAM" id="SSF64263">
    <property type="entry name" value="Prokaryotic ribosomal protein L17"/>
    <property type="match status" value="1"/>
</dbReference>
<dbReference type="GO" id="GO:0003735">
    <property type="term" value="F:structural constituent of ribosome"/>
    <property type="evidence" value="ECO:0007669"/>
    <property type="project" value="InterPro"/>
</dbReference>
<dbReference type="Gene3D" id="3.90.1030.10">
    <property type="entry name" value="Ribosomal protein L17"/>
    <property type="match status" value="1"/>
</dbReference>
<dbReference type="Pfam" id="PF01196">
    <property type="entry name" value="Ribosomal_L17"/>
    <property type="match status" value="1"/>
</dbReference>
<dbReference type="STRING" id="69332.A0A388LVY2"/>
<keyword evidence="2 7" id="KW-0689">Ribosomal protein</keyword>